<evidence type="ECO:0000313" key="2">
    <source>
        <dbReference type="Proteomes" id="UP000607653"/>
    </source>
</evidence>
<dbReference type="AlphaFoldDB" id="A0A822YVR3"/>
<name>A0A822YVR3_NELNU</name>
<proteinExistence type="predicted"/>
<accession>A0A822YVR3</accession>
<organism evidence="1 2">
    <name type="scientific">Nelumbo nucifera</name>
    <name type="common">Sacred lotus</name>
    <dbReference type="NCBI Taxonomy" id="4432"/>
    <lineage>
        <taxon>Eukaryota</taxon>
        <taxon>Viridiplantae</taxon>
        <taxon>Streptophyta</taxon>
        <taxon>Embryophyta</taxon>
        <taxon>Tracheophyta</taxon>
        <taxon>Spermatophyta</taxon>
        <taxon>Magnoliopsida</taxon>
        <taxon>Proteales</taxon>
        <taxon>Nelumbonaceae</taxon>
        <taxon>Nelumbo</taxon>
    </lineage>
</organism>
<dbReference type="Proteomes" id="UP000607653">
    <property type="component" value="Unassembled WGS sequence"/>
</dbReference>
<keyword evidence="2" id="KW-1185">Reference proteome</keyword>
<comment type="caution">
    <text evidence="1">The sequence shown here is derived from an EMBL/GenBank/DDBJ whole genome shotgun (WGS) entry which is preliminary data.</text>
</comment>
<evidence type="ECO:0000313" key="1">
    <source>
        <dbReference type="EMBL" id="DAD34836.1"/>
    </source>
</evidence>
<sequence>MDPGDLHLRISSLNRLLEQLKSSSLFSGTAKRKGMLDLNKWGSVV</sequence>
<gene>
    <name evidence="1" type="ORF">HUJ06_005476</name>
</gene>
<reference evidence="1 2" key="1">
    <citation type="journal article" date="2020" name="Mol. Biol. Evol.">
        <title>Distinct Expression and Methylation Patterns for Genes with Different Fates following a Single Whole-Genome Duplication in Flowering Plants.</title>
        <authorList>
            <person name="Shi T."/>
            <person name="Rahmani R.S."/>
            <person name="Gugger P.F."/>
            <person name="Wang M."/>
            <person name="Li H."/>
            <person name="Zhang Y."/>
            <person name="Li Z."/>
            <person name="Wang Q."/>
            <person name="Van de Peer Y."/>
            <person name="Marchal K."/>
            <person name="Chen J."/>
        </authorList>
    </citation>
    <scope>NUCLEOTIDE SEQUENCE [LARGE SCALE GENOMIC DNA]</scope>
    <source>
        <tissue evidence="1">Leaf</tissue>
    </source>
</reference>
<dbReference type="EMBL" id="DUZY01000004">
    <property type="protein sequence ID" value="DAD34836.1"/>
    <property type="molecule type" value="Genomic_DNA"/>
</dbReference>
<protein>
    <submittedName>
        <fullName evidence="1">Uncharacterized protein</fullName>
    </submittedName>
</protein>